<evidence type="ECO:0000313" key="2">
    <source>
        <dbReference type="EMBL" id="QJB03026.1"/>
    </source>
</evidence>
<name>A0A6H1Z863_9ZZZZ</name>
<dbReference type="AlphaFoldDB" id="A0A6H1Z863"/>
<protein>
    <submittedName>
        <fullName evidence="1">Uncharacterized protein</fullName>
    </submittedName>
</protein>
<sequence>MPEYKEIEGQCGTCGWAVGFDYADSPSGPEDGVHCASADYAKELGVYEHDPSLEEFRELGYMQFFRLEVLAEESFRCPHWKPKNTTE</sequence>
<gene>
    <name evidence="1" type="ORF">MM171A00097_0037</name>
    <name evidence="2" type="ORF">MM171B00933_0010</name>
</gene>
<accession>A0A6H1Z863</accession>
<evidence type="ECO:0000313" key="1">
    <source>
        <dbReference type="EMBL" id="QJA43390.1"/>
    </source>
</evidence>
<organism evidence="1">
    <name type="scientific">viral metagenome</name>
    <dbReference type="NCBI Taxonomy" id="1070528"/>
    <lineage>
        <taxon>unclassified sequences</taxon>
        <taxon>metagenomes</taxon>
        <taxon>organismal metagenomes</taxon>
    </lineage>
</organism>
<dbReference type="EMBL" id="MT143710">
    <property type="protein sequence ID" value="QJA43390.1"/>
    <property type="molecule type" value="Genomic_DNA"/>
</dbReference>
<dbReference type="EMBL" id="MT143821">
    <property type="protein sequence ID" value="QJB03026.1"/>
    <property type="molecule type" value="Genomic_DNA"/>
</dbReference>
<reference evidence="1" key="1">
    <citation type="submission" date="2020-03" db="EMBL/GenBank/DDBJ databases">
        <title>The deep terrestrial virosphere.</title>
        <authorList>
            <person name="Holmfeldt K."/>
            <person name="Nilsson E."/>
            <person name="Simone D."/>
            <person name="Lopez-Fernandez M."/>
            <person name="Wu X."/>
            <person name="de Brujin I."/>
            <person name="Lundin D."/>
            <person name="Andersson A."/>
            <person name="Bertilsson S."/>
            <person name="Dopson M."/>
        </authorList>
    </citation>
    <scope>NUCLEOTIDE SEQUENCE</scope>
    <source>
        <strain evidence="1">MM171A00097</strain>
        <strain evidence="2">MM171B00933</strain>
    </source>
</reference>
<proteinExistence type="predicted"/>